<dbReference type="SUPFAM" id="SSF52833">
    <property type="entry name" value="Thioredoxin-like"/>
    <property type="match status" value="1"/>
</dbReference>
<sequence length="277" mass="31968">MTENRIVFYDIPLAQPNICWSPNTWKTRGVQDFSSQRPCDNMTHDARYSLNFKGLAYTTEWVEYPDIEALCIKIGAALTDVKSDGTTPEYTLPVIYDPSTNKVISDSFNIAQYLNTTYPDTPQLIPPGTRALQSGFTQYVNLRVKSILGQFVRPVVFQRLPFGKSQQYFRRTREALYNVKIEEWAPQGEDRVREWKRLRRALIESLDGHYREAKEETGGDFLCGVDPTFVDFALAGILQWSKHILAAESEEWNNILSWQEGKWANFMSRLERYAVVA</sequence>
<dbReference type="Gene3D" id="3.40.30.10">
    <property type="entry name" value="Glutaredoxin"/>
    <property type="match status" value="2"/>
</dbReference>
<feature type="domain" description="Glutathione S-transferase UstS-like C-terminal" evidence="2">
    <location>
        <begin position="131"/>
        <end position="273"/>
    </location>
</feature>
<comment type="caution">
    <text evidence="3">The sequence shown here is derived from an EMBL/GenBank/DDBJ whole genome shotgun (WGS) entry which is preliminary data.</text>
</comment>
<dbReference type="EMBL" id="JANVFT010000069">
    <property type="protein sequence ID" value="KAJ4476834.1"/>
    <property type="molecule type" value="Genomic_DNA"/>
</dbReference>
<dbReference type="Proteomes" id="UP001150217">
    <property type="component" value="Unassembled WGS sequence"/>
</dbReference>
<organism evidence="3 4">
    <name type="scientific">Lentinula lateritia</name>
    <dbReference type="NCBI Taxonomy" id="40482"/>
    <lineage>
        <taxon>Eukaryota</taxon>
        <taxon>Fungi</taxon>
        <taxon>Dikarya</taxon>
        <taxon>Basidiomycota</taxon>
        <taxon>Agaricomycotina</taxon>
        <taxon>Agaricomycetes</taxon>
        <taxon>Agaricomycetidae</taxon>
        <taxon>Agaricales</taxon>
        <taxon>Marasmiineae</taxon>
        <taxon>Omphalotaceae</taxon>
        <taxon>Lentinula</taxon>
    </lineage>
</organism>
<evidence type="ECO:0000313" key="4">
    <source>
        <dbReference type="Proteomes" id="UP001150217"/>
    </source>
</evidence>
<dbReference type="SUPFAM" id="SSF47616">
    <property type="entry name" value="GST C-terminal domain-like"/>
    <property type="match status" value="1"/>
</dbReference>
<gene>
    <name evidence="3" type="ORF">C8R41DRAFT_845726</name>
</gene>
<feature type="domain" description="GST N-terminal" evidence="1">
    <location>
        <begin position="44"/>
        <end position="116"/>
    </location>
</feature>
<dbReference type="Pfam" id="PF22041">
    <property type="entry name" value="GST_C_7"/>
    <property type="match status" value="1"/>
</dbReference>
<evidence type="ECO:0000313" key="3">
    <source>
        <dbReference type="EMBL" id="KAJ4476834.1"/>
    </source>
</evidence>
<evidence type="ECO:0008006" key="5">
    <source>
        <dbReference type="Google" id="ProtNLM"/>
    </source>
</evidence>
<proteinExistence type="predicted"/>
<accession>A0ABQ8VC65</accession>
<evidence type="ECO:0000259" key="1">
    <source>
        <dbReference type="Pfam" id="PF13409"/>
    </source>
</evidence>
<dbReference type="InterPro" id="IPR004045">
    <property type="entry name" value="Glutathione_S-Trfase_N"/>
</dbReference>
<dbReference type="InterPro" id="IPR036282">
    <property type="entry name" value="Glutathione-S-Trfase_C_sf"/>
</dbReference>
<name>A0ABQ8VC65_9AGAR</name>
<protein>
    <recommendedName>
        <fullName evidence="5">GST N-terminal domain-containing protein</fullName>
    </recommendedName>
</protein>
<keyword evidence="4" id="KW-1185">Reference proteome</keyword>
<dbReference type="InterPro" id="IPR036249">
    <property type="entry name" value="Thioredoxin-like_sf"/>
</dbReference>
<reference evidence="3" key="1">
    <citation type="submission" date="2022-08" db="EMBL/GenBank/DDBJ databases">
        <title>A Global Phylogenomic Analysis of the Shiitake Genus Lentinula.</title>
        <authorList>
            <consortium name="DOE Joint Genome Institute"/>
            <person name="Sierra-Patev S."/>
            <person name="Min B."/>
            <person name="Naranjo-Ortiz M."/>
            <person name="Looney B."/>
            <person name="Konkel Z."/>
            <person name="Slot J.C."/>
            <person name="Sakamoto Y."/>
            <person name="Steenwyk J.L."/>
            <person name="Rokas A."/>
            <person name="Carro J."/>
            <person name="Camarero S."/>
            <person name="Ferreira P."/>
            <person name="Molpeceres G."/>
            <person name="Ruiz-Duenas F.J."/>
            <person name="Serrano A."/>
            <person name="Henrissat B."/>
            <person name="Drula E."/>
            <person name="Hughes K.W."/>
            <person name="Mata J.L."/>
            <person name="Ishikawa N.K."/>
            <person name="Vargas-Isla R."/>
            <person name="Ushijima S."/>
            <person name="Smith C.A."/>
            <person name="Ahrendt S."/>
            <person name="Andreopoulos W."/>
            <person name="He G."/>
            <person name="Labutti K."/>
            <person name="Lipzen A."/>
            <person name="Ng V."/>
            <person name="Riley R."/>
            <person name="Sandor L."/>
            <person name="Barry K."/>
            <person name="Martinez A.T."/>
            <person name="Xiao Y."/>
            <person name="Gibbons J.G."/>
            <person name="Terashima K."/>
            <person name="Grigoriev I.V."/>
            <person name="Hibbett D.S."/>
        </authorList>
    </citation>
    <scope>NUCLEOTIDE SEQUENCE</scope>
    <source>
        <strain evidence="3">RHP3577 ss4</strain>
    </source>
</reference>
<dbReference type="Gene3D" id="1.20.1050.10">
    <property type="match status" value="1"/>
</dbReference>
<evidence type="ECO:0000259" key="2">
    <source>
        <dbReference type="Pfam" id="PF22041"/>
    </source>
</evidence>
<dbReference type="Pfam" id="PF13409">
    <property type="entry name" value="GST_N_2"/>
    <property type="match status" value="1"/>
</dbReference>
<dbReference type="InterPro" id="IPR054416">
    <property type="entry name" value="GST_UstS-like_C"/>
</dbReference>